<feature type="transmembrane region" description="Helical" evidence="1">
    <location>
        <begin position="34"/>
        <end position="55"/>
    </location>
</feature>
<reference evidence="3 4" key="1">
    <citation type="journal article" date="2016" name="Nat. Commun.">
        <title>Thousands of microbial genomes shed light on interconnected biogeochemical processes in an aquifer system.</title>
        <authorList>
            <person name="Anantharaman K."/>
            <person name="Brown C.T."/>
            <person name="Hug L.A."/>
            <person name="Sharon I."/>
            <person name="Castelle C.J."/>
            <person name="Probst A.J."/>
            <person name="Thomas B.C."/>
            <person name="Singh A."/>
            <person name="Wilkins M.J."/>
            <person name="Karaoz U."/>
            <person name="Brodie E.L."/>
            <person name="Williams K.H."/>
            <person name="Hubbard S.S."/>
            <person name="Banfield J.F."/>
        </authorList>
    </citation>
    <scope>NUCLEOTIDE SEQUENCE [LARGE SCALE GENOMIC DNA]</scope>
</reference>
<feature type="transmembrane region" description="Helical" evidence="1">
    <location>
        <begin position="181"/>
        <end position="200"/>
    </location>
</feature>
<keyword evidence="1" id="KW-0812">Transmembrane</keyword>
<dbReference type="STRING" id="1798480.A2851_04795"/>
<dbReference type="SUPFAM" id="SSF103481">
    <property type="entry name" value="Multidrug resistance efflux transporter EmrE"/>
    <property type="match status" value="2"/>
</dbReference>
<feature type="transmembrane region" description="Helical" evidence="1">
    <location>
        <begin position="61"/>
        <end position="82"/>
    </location>
</feature>
<comment type="caution">
    <text evidence="3">The sequence shown here is derived from an EMBL/GenBank/DDBJ whole genome shotgun (WGS) entry which is preliminary data.</text>
</comment>
<dbReference type="GO" id="GO:0016020">
    <property type="term" value="C:membrane"/>
    <property type="evidence" value="ECO:0007669"/>
    <property type="project" value="InterPro"/>
</dbReference>
<evidence type="ECO:0000313" key="4">
    <source>
        <dbReference type="Proteomes" id="UP000176863"/>
    </source>
</evidence>
<protein>
    <recommendedName>
        <fullName evidence="2">EamA domain-containing protein</fullName>
    </recommendedName>
</protein>
<evidence type="ECO:0000256" key="1">
    <source>
        <dbReference type="SAM" id="Phobius"/>
    </source>
</evidence>
<dbReference type="Pfam" id="PF00892">
    <property type="entry name" value="EamA"/>
    <property type="match status" value="2"/>
</dbReference>
<dbReference type="InterPro" id="IPR037185">
    <property type="entry name" value="EmrE-like"/>
</dbReference>
<feature type="domain" description="EamA" evidence="2">
    <location>
        <begin position="151"/>
        <end position="288"/>
    </location>
</feature>
<gene>
    <name evidence="3" type="ORF">A2851_04795</name>
</gene>
<dbReference type="EMBL" id="MFKT01000029">
    <property type="protein sequence ID" value="OGG52343.1"/>
    <property type="molecule type" value="Genomic_DNA"/>
</dbReference>
<evidence type="ECO:0000313" key="3">
    <source>
        <dbReference type="EMBL" id="OGG52343.1"/>
    </source>
</evidence>
<feature type="transmembrane region" description="Helical" evidence="1">
    <location>
        <begin position="272"/>
        <end position="289"/>
    </location>
</feature>
<feature type="transmembrane region" description="Helical" evidence="1">
    <location>
        <begin position="121"/>
        <end position="139"/>
    </location>
</feature>
<accession>A0A1F6CT58</accession>
<feature type="transmembrane region" description="Helical" evidence="1">
    <location>
        <begin position="220"/>
        <end position="239"/>
    </location>
</feature>
<feature type="transmembrane region" description="Helical" evidence="1">
    <location>
        <begin position="151"/>
        <end position="169"/>
    </location>
</feature>
<name>A0A1F6CT58_9BACT</name>
<proteinExistence type="predicted"/>
<organism evidence="3 4">
    <name type="scientific">Candidatus Kaiserbacteria bacterium RIFCSPHIGHO2_01_FULL_53_29</name>
    <dbReference type="NCBI Taxonomy" id="1798480"/>
    <lineage>
        <taxon>Bacteria</taxon>
        <taxon>Candidatus Kaiseribacteriota</taxon>
    </lineage>
</organism>
<feature type="transmembrane region" description="Helical" evidence="1">
    <location>
        <begin position="245"/>
        <end position="265"/>
    </location>
</feature>
<evidence type="ECO:0000259" key="2">
    <source>
        <dbReference type="Pfam" id="PF00892"/>
    </source>
</evidence>
<feature type="domain" description="EamA" evidence="2">
    <location>
        <begin position="6"/>
        <end position="136"/>
    </location>
</feature>
<feature type="transmembrane region" description="Helical" evidence="1">
    <location>
        <begin position="6"/>
        <end position="22"/>
    </location>
</feature>
<dbReference type="Gene3D" id="1.10.3730.20">
    <property type="match status" value="1"/>
</dbReference>
<keyword evidence="1" id="KW-0472">Membrane</keyword>
<feature type="transmembrane region" description="Helical" evidence="1">
    <location>
        <begin position="94"/>
        <end position="115"/>
    </location>
</feature>
<dbReference type="Proteomes" id="UP000176863">
    <property type="component" value="Unassembled WGS sequence"/>
</dbReference>
<sequence length="290" mass="31849">MDQATFLWTFASTFFAGIALFMQKIVAEEGRSAAFFSMLSYAVSAILAVIILFSLRDAPPAWKMIAFFGIAAGIGHGLSNYVRIESLKYIDSVLYFPLHKLIGPLLVVVGGVLLFHDALKLTQYVGIALSLTVPLLLVTSVEHHRQKNLSLGLKLLIVSGVLSAVSLLLSKRGVTYESAVILFLVISQITGSFTSGVILVKQRGFKYSNFSRADQRDIYLSALSGVFSFLSSLSLFMALSTGLVSIVYVIQAHYILIPIVLSVWWYRDHINVRKFIAVVVSFFAIGLLAI</sequence>
<dbReference type="AlphaFoldDB" id="A0A1F6CT58"/>
<dbReference type="InterPro" id="IPR000620">
    <property type="entry name" value="EamA_dom"/>
</dbReference>
<keyword evidence="1" id="KW-1133">Transmembrane helix</keyword>